<reference evidence="1 2" key="1">
    <citation type="journal article" date="2022" name="Gigascience">
        <title>A chromosome-level genome assembly and annotation of the desert horned lizard, Phrynosoma platyrhinos, provides insight into chromosomal rearrangements among reptiles.</title>
        <authorList>
            <person name="Koochekian N."/>
            <person name="Ascanio A."/>
            <person name="Farleigh K."/>
            <person name="Card D.C."/>
            <person name="Schield D.R."/>
            <person name="Castoe T.A."/>
            <person name="Jezkova T."/>
        </authorList>
    </citation>
    <scope>NUCLEOTIDE SEQUENCE [LARGE SCALE GENOMIC DNA]</scope>
    <source>
        <strain evidence="1">NK-2021</strain>
    </source>
</reference>
<gene>
    <name evidence="1" type="ORF">JD844_004565</name>
</gene>
<proteinExistence type="predicted"/>
<dbReference type="Pfam" id="PF15120">
    <property type="entry name" value="SPACA9"/>
    <property type="match status" value="1"/>
</dbReference>
<dbReference type="EMBL" id="JAIPUX010005291">
    <property type="protein sequence ID" value="KAH0615382.1"/>
    <property type="molecule type" value="Genomic_DNA"/>
</dbReference>
<comment type="caution">
    <text evidence="1">The sequence shown here is derived from an EMBL/GenBank/DDBJ whole genome shotgun (WGS) entry which is preliminary data.</text>
</comment>
<dbReference type="Proteomes" id="UP000826234">
    <property type="component" value="Unassembled WGS sequence"/>
</dbReference>
<evidence type="ECO:0000313" key="2">
    <source>
        <dbReference type="Proteomes" id="UP000826234"/>
    </source>
</evidence>
<accession>A0ABQ7SDH7</accession>
<evidence type="ECO:0000313" key="1">
    <source>
        <dbReference type="EMBL" id="KAH0615382.1"/>
    </source>
</evidence>
<name>A0ABQ7SDH7_PHRPL</name>
<sequence length="167" mass="18655">MLGQLSWEPKAGGLNHNIINTPKSVGKLRQQENGREGGYPHDVVNHLSCDEARNHYGGVVSLIPIVLDCMKEWVAHSEKLPRNMMQSVSARRAAIYQQLELPNLNVGPRNGLPPFVTEGTQTSLSLTEKARSREKRGEAKLKEMGTLRRAIHKFLDGPWRPPGKNAF</sequence>
<dbReference type="PANTHER" id="PTHR32455:SF1">
    <property type="entry name" value="SPERM ACROSOME-ASSOCIATED PROTEIN 9"/>
    <property type="match status" value="1"/>
</dbReference>
<keyword evidence="2" id="KW-1185">Reference proteome</keyword>
<organism evidence="1 2">
    <name type="scientific">Phrynosoma platyrhinos</name>
    <name type="common">Desert horned lizard</name>
    <dbReference type="NCBI Taxonomy" id="52577"/>
    <lineage>
        <taxon>Eukaryota</taxon>
        <taxon>Metazoa</taxon>
        <taxon>Chordata</taxon>
        <taxon>Craniata</taxon>
        <taxon>Vertebrata</taxon>
        <taxon>Euteleostomi</taxon>
        <taxon>Lepidosauria</taxon>
        <taxon>Squamata</taxon>
        <taxon>Bifurcata</taxon>
        <taxon>Unidentata</taxon>
        <taxon>Episquamata</taxon>
        <taxon>Toxicofera</taxon>
        <taxon>Iguania</taxon>
        <taxon>Phrynosomatidae</taxon>
        <taxon>Phrynosomatinae</taxon>
        <taxon>Phrynosoma</taxon>
    </lineage>
</organism>
<dbReference type="PANTHER" id="PTHR32455">
    <property type="entry name" value="SPERM ACROSOME-ASSOCIATED PROTEIN 9"/>
    <property type="match status" value="1"/>
</dbReference>
<dbReference type="InterPro" id="IPR027818">
    <property type="entry name" value="SPACA9"/>
</dbReference>
<protein>
    <submittedName>
        <fullName evidence="1">Uncharacterized protein</fullName>
    </submittedName>
</protein>